<dbReference type="SMART" id="SM00149">
    <property type="entry name" value="PLCYc"/>
    <property type="match status" value="1"/>
</dbReference>
<organism evidence="8 9">
    <name type="scientific">Coemansia aciculifera</name>
    <dbReference type="NCBI Taxonomy" id="417176"/>
    <lineage>
        <taxon>Eukaryota</taxon>
        <taxon>Fungi</taxon>
        <taxon>Fungi incertae sedis</taxon>
        <taxon>Zoopagomycota</taxon>
        <taxon>Kickxellomycotina</taxon>
        <taxon>Kickxellomycetes</taxon>
        <taxon>Kickxellales</taxon>
        <taxon>Kickxellaceae</taxon>
        <taxon>Coemansia</taxon>
    </lineage>
</organism>
<name>A0A9W8ISK3_9FUNG</name>
<dbReference type="CDD" id="cd08558">
    <property type="entry name" value="PI-PLCc_eukaryota"/>
    <property type="match status" value="1"/>
</dbReference>
<dbReference type="Gene3D" id="2.30.29.30">
    <property type="entry name" value="Pleckstrin-homology domain (PH domain)/Phosphotyrosine-binding domain (PTB)"/>
    <property type="match status" value="1"/>
</dbReference>
<dbReference type="SUPFAM" id="SSF51695">
    <property type="entry name" value="PLC-like phosphodiesterases"/>
    <property type="match status" value="1"/>
</dbReference>
<dbReference type="EC" id="3.1.4.11" evidence="1 5"/>
<evidence type="ECO:0000256" key="3">
    <source>
        <dbReference type="ARBA" id="ARBA00022963"/>
    </source>
</evidence>
<dbReference type="Pfam" id="PF00387">
    <property type="entry name" value="PI-PLC-Y"/>
    <property type="match status" value="1"/>
</dbReference>
<dbReference type="SMART" id="SM00148">
    <property type="entry name" value="PLCXc"/>
    <property type="match status" value="1"/>
</dbReference>
<feature type="compositionally biased region" description="Acidic residues" evidence="6">
    <location>
        <begin position="495"/>
        <end position="508"/>
    </location>
</feature>
<keyword evidence="2 5" id="KW-0378">Hydrolase</keyword>
<dbReference type="Gene3D" id="2.60.40.150">
    <property type="entry name" value="C2 domain"/>
    <property type="match status" value="1"/>
</dbReference>
<reference evidence="8" key="1">
    <citation type="submission" date="2022-07" db="EMBL/GenBank/DDBJ databases">
        <title>Phylogenomic reconstructions and comparative analyses of Kickxellomycotina fungi.</title>
        <authorList>
            <person name="Reynolds N.K."/>
            <person name="Stajich J.E."/>
            <person name="Barry K."/>
            <person name="Grigoriev I.V."/>
            <person name="Crous P."/>
            <person name="Smith M.E."/>
        </authorList>
    </citation>
    <scope>NUCLEOTIDE SEQUENCE</scope>
    <source>
        <strain evidence="8">RSA 476</strain>
    </source>
</reference>
<feature type="region of interest" description="Disordered" evidence="6">
    <location>
        <begin position="1"/>
        <end position="20"/>
    </location>
</feature>
<feature type="compositionally biased region" description="Low complexity" evidence="6">
    <location>
        <begin position="961"/>
        <end position="979"/>
    </location>
</feature>
<sequence>MTDRLQRHHHRDIHHQLGEESRAILRHRCSHGSLNSSTSSTTSSSADPRPQTNSGDTSSEPEHDALTCLSCTRRNVISVFPRFRKVTTHLFSSLSRGHQSRAAVGGGCPTESCIRAVAEGMGDGDPHARDLPASQVYPAQPTGAALCLGKWGLHSAASTTNSNTIGSGGSSNRPADRVSHGDQFAIHLPTIPGRLARGCSLLKTTSHGAHTREFCLDVAQQRITWDSRKKKKLAHIDLERIVEIRVGERALWAVANEDCLPHGAKRLFAIVYYHQMVLKTICVVAQSDESYHEWLDTLTNLLSSRQSITSLAHFRRWRLVCIYRQWWEARQSGESATDLFYFVESMFHPAGTAVEPTPHPSLLSKAPPVDDVQISLPLKASARKWLSGGGGGPIRPTPSLPLPMTTTPPMLGRSAEFSLKPQHSSAISLTSSSLQSRCSDESFMELVDALRLEHAQQSIEALYHDISLSLMSFSSLFADNSVSQCQVPSLSVSDNENENDADDDDESDQLTMAGSSGNGVKRSHPPLRLALPLRNTLGFTLAMFARFLREIQKEPVSDAETKRRFVAFTRPGQEVMTAYELEAYLLSAFNSVDYTPSDDATSTVSRQDKSCSNMDMPLNQYYISTSHNTYLIGDQIVGTSKVEGYVRALLRGCRCIEVDCWDGGYGEPVVSHGHTLTTRILFEDVIIAVSHYAFKVSPYPVILSFETHCSLPQQARMATILKKHLGAMLVVAPVGGEQEYELPSPNQLKYRIIVKNKVLATSTSSSNTHSSRPSSLIGSLSGSTAVAIAAAAVLNSSAIPPQLGAAKGVSPRSSVAQLKHKIAPELSELIVYCKAMHFEGFEEGSEMEPAFDRVTSVSESTSNQQIRQHPKKYIEYNATQMTRVYPAFSRVTSTNFNPIGHWAAGCQLVALNFQTHDRNMLMYEAMFRRTRDFGYVLKPKHLREPASQTTSQASEDDGNESKASPASSSSPSSVSLQSSSEREAGVCSPSSLARCKTLHISVLSAYNATRGGPRRATAATRTLGPMERRSSFVLEAGGISRTSTWQMADPLSSSPKPLSRSPSDLAMFSFDSETGSLAAVAASDGDQLQQHLAGGYPSLNAAATAAMASLAAEQQKYALAEQQGGAAAGSVVRVEIEWITEGAVSGAAGGTGSSAEDVALLASAISHFGHQQQQQLTGAGFSAIQSLGGTAPSSPVANLLGNGYPFHQTSFLCGSNLAATPKPALPMAPLTFTPAGCPAVGRGGSGSGRFVSRNGTLTGNSEVRWKDESLFRVVPEPELSFARLSLFEDDVEVASACISVDALKEGYRFIELGQDEKSRLCRPVYLLLHVQVSQLHCLATPPAVRI</sequence>
<dbReference type="EMBL" id="JANBUY010000035">
    <property type="protein sequence ID" value="KAJ2866569.1"/>
    <property type="molecule type" value="Genomic_DNA"/>
</dbReference>
<evidence type="ECO:0000256" key="2">
    <source>
        <dbReference type="ARBA" id="ARBA00022801"/>
    </source>
</evidence>
<keyword evidence="3 5" id="KW-0442">Lipid degradation</keyword>
<feature type="region of interest" description="Disordered" evidence="6">
    <location>
        <begin position="941"/>
        <end position="982"/>
    </location>
</feature>
<evidence type="ECO:0000259" key="7">
    <source>
        <dbReference type="PROSITE" id="PS50008"/>
    </source>
</evidence>
<dbReference type="InterPro" id="IPR017946">
    <property type="entry name" value="PLC-like_Pdiesterase_TIM-brl"/>
</dbReference>
<feature type="compositionally biased region" description="Basic residues" evidence="6">
    <location>
        <begin position="1"/>
        <end position="13"/>
    </location>
</feature>
<dbReference type="GO" id="GO:0016042">
    <property type="term" value="P:lipid catabolic process"/>
    <property type="evidence" value="ECO:0007669"/>
    <property type="project" value="UniProtKB-KW"/>
</dbReference>
<dbReference type="InterPro" id="IPR000909">
    <property type="entry name" value="PLipase_C_PInositol-sp_X_dom"/>
</dbReference>
<dbReference type="PROSITE" id="PS50008">
    <property type="entry name" value="PIPLC_Y_DOMAIN"/>
    <property type="match status" value="1"/>
</dbReference>
<evidence type="ECO:0000256" key="1">
    <source>
        <dbReference type="ARBA" id="ARBA00012368"/>
    </source>
</evidence>
<evidence type="ECO:0000256" key="4">
    <source>
        <dbReference type="ARBA" id="ARBA00023098"/>
    </source>
</evidence>
<comment type="caution">
    <text evidence="8">The sequence shown here is derived from an EMBL/GenBank/DDBJ whole genome shotgun (WGS) entry which is preliminary data.</text>
</comment>
<dbReference type="InterPro" id="IPR001711">
    <property type="entry name" value="PLipase_C_Pinositol-sp_Y"/>
</dbReference>
<keyword evidence="9" id="KW-1185">Reference proteome</keyword>
<feature type="compositionally biased region" description="Low complexity" evidence="6">
    <location>
        <begin position="36"/>
        <end position="45"/>
    </location>
</feature>
<feature type="domain" description="PI-PLC Y-box" evidence="7">
    <location>
        <begin position="826"/>
        <end position="943"/>
    </location>
</feature>
<dbReference type="Proteomes" id="UP001140074">
    <property type="component" value="Unassembled WGS sequence"/>
</dbReference>
<dbReference type="PANTHER" id="PTHR10336">
    <property type="entry name" value="PHOSPHOINOSITIDE-SPECIFIC PHOSPHOLIPASE C FAMILY PROTEIN"/>
    <property type="match status" value="1"/>
</dbReference>
<feature type="region of interest" description="Disordered" evidence="6">
    <location>
        <begin position="488"/>
        <end position="525"/>
    </location>
</feature>
<dbReference type="InterPro" id="IPR011993">
    <property type="entry name" value="PH-like_dom_sf"/>
</dbReference>
<dbReference type="Gene3D" id="3.20.20.190">
    <property type="entry name" value="Phosphatidylinositol (PI) phosphodiesterase"/>
    <property type="match status" value="1"/>
</dbReference>
<dbReference type="GO" id="GO:0004435">
    <property type="term" value="F:phosphatidylinositol-4,5-bisphosphate phospholipase C activity"/>
    <property type="evidence" value="ECO:0007669"/>
    <property type="project" value="UniProtKB-EC"/>
</dbReference>
<evidence type="ECO:0000256" key="5">
    <source>
        <dbReference type="RuleBase" id="RU361133"/>
    </source>
</evidence>
<proteinExistence type="predicted"/>
<dbReference type="GO" id="GO:0048015">
    <property type="term" value="P:phosphatidylinositol-mediated signaling"/>
    <property type="evidence" value="ECO:0007669"/>
    <property type="project" value="TreeGrafter"/>
</dbReference>
<protein>
    <recommendedName>
        <fullName evidence="1 5">Phosphoinositide phospholipase C</fullName>
        <ecNumber evidence="1 5">3.1.4.11</ecNumber>
    </recommendedName>
</protein>
<dbReference type="PROSITE" id="PS50007">
    <property type="entry name" value="PIPLC_X_DOMAIN"/>
    <property type="match status" value="1"/>
</dbReference>
<dbReference type="Pfam" id="PF00388">
    <property type="entry name" value="PI-PLC-X"/>
    <property type="match status" value="1"/>
</dbReference>
<evidence type="ECO:0000313" key="9">
    <source>
        <dbReference type="Proteomes" id="UP001140074"/>
    </source>
</evidence>
<dbReference type="InterPro" id="IPR001192">
    <property type="entry name" value="PI-PLC_fam"/>
</dbReference>
<evidence type="ECO:0000313" key="8">
    <source>
        <dbReference type="EMBL" id="KAJ2866569.1"/>
    </source>
</evidence>
<dbReference type="InterPro" id="IPR035892">
    <property type="entry name" value="C2_domain_sf"/>
</dbReference>
<dbReference type="GO" id="GO:0051209">
    <property type="term" value="P:release of sequestered calcium ion into cytosol"/>
    <property type="evidence" value="ECO:0007669"/>
    <property type="project" value="TreeGrafter"/>
</dbReference>
<gene>
    <name evidence="8" type="primary">PLCD1</name>
    <name evidence="8" type="ORF">GGH94_001461</name>
</gene>
<dbReference type="SUPFAM" id="SSF50729">
    <property type="entry name" value="PH domain-like"/>
    <property type="match status" value="1"/>
</dbReference>
<comment type="catalytic activity">
    <reaction evidence="5">
        <text>a 1,2-diacyl-sn-glycero-3-phospho-(1D-myo-inositol-4,5-bisphosphate) + H2O = 1D-myo-inositol 1,4,5-trisphosphate + a 1,2-diacyl-sn-glycerol + H(+)</text>
        <dbReference type="Rhea" id="RHEA:33179"/>
        <dbReference type="ChEBI" id="CHEBI:15377"/>
        <dbReference type="ChEBI" id="CHEBI:15378"/>
        <dbReference type="ChEBI" id="CHEBI:17815"/>
        <dbReference type="ChEBI" id="CHEBI:58456"/>
        <dbReference type="ChEBI" id="CHEBI:203600"/>
        <dbReference type="EC" id="3.1.4.11"/>
    </reaction>
</comment>
<dbReference type="PANTHER" id="PTHR10336:SF36">
    <property type="entry name" value="1-PHOSPHATIDYLINOSITOL 4,5-BISPHOSPHATE PHOSPHODIESTERASE BETA-4"/>
    <property type="match status" value="1"/>
</dbReference>
<feature type="region of interest" description="Disordered" evidence="6">
    <location>
        <begin position="31"/>
        <end position="63"/>
    </location>
</feature>
<evidence type="ECO:0000256" key="6">
    <source>
        <dbReference type="SAM" id="MobiDB-lite"/>
    </source>
</evidence>
<dbReference type="PRINTS" id="PR00390">
    <property type="entry name" value="PHPHLIPASEC"/>
</dbReference>
<keyword evidence="4 5" id="KW-0443">Lipid metabolism</keyword>
<accession>A0A9W8ISK3</accession>